<evidence type="ECO:0000313" key="3">
    <source>
        <dbReference type="Proteomes" id="UP000247702"/>
    </source>
</evidence>
<dbReference type="Proteomes" id="UP000615446">
    <property type="component" value="Unassembled WGS sequence"/>
</dbReference>
<accession>A0A2Z6R114</accession>
<organism evidence="1 3">
    <name type="scientific">Rhizophagus clarus</name>
    <dbReference type="NCBI Taxonomy" id="94130"/>
    <lineage>
        <taxon>Eukaryota</taxon>
        <taxon>Fungi</taxon>
        <taxon>Fungi incertae sedis</taxon>
        <taxon>Mucoromycota</taxon>
        <taxon>Glomeromycotina</taxon>
        <taxon>Glomeromycetes</taxon>
        <taxon>Glomerales</taxon>
        <taxon>Glomeraceae</taxon>
        <taxon>Rhizophagus</taxon>
    </lineage>
</organism>
<evidence type="ECO:0000313" key="1">
    <source>
        <dbReference type="EMBL" id="GBB95920.1"/>
    </source>
</evidence>
<reference evidence="2" key="2">
    <citation type="submission" date="2019-10" db="EMBL/GenBank/DDBJ databases">
        <title>Conservation and host-specific expression of non-tandemly repeated heterogenous ribosome RNA gene in arbuscular mycorrhizal fungi.</title>
        <authorList>
            <person name="Maeda T."/>
            <person name="Kobayashi Y."/>
            <person name="Nakagawa T."/>
            <person name="Ezawa T."/>
            <person name="Yamaguchi K."/>
            <person name="Bino T."/>
            <person name="Nishimoto Y."/>
            <person name="Shigenobu S."/>
            <person name="Kawaguchi M."/>
        </authorList>
    </citation>
    <scope>NUCLEOTIDE SEQUENCE</scope>
    <source>
        <strain evidence="2">HR1</strain>
    </source>
</reference>
<sequence>MKNYRSLVLDSLESMRNESEYEIIGDESCECVDNIIKEADNLICITEDKVQPSMLEDFAQDIKQLKSLYKTNKRKQKRVDDDFNYLYGIVTSARDWHFLLYSPGELFQANELPFTIEWP</sequence>
<reference evidence="1 3" key="1">
    <citation type="submission" date="2017-11" db="EMBL/GenBank/DDBJ databases">
        <title>The genome of Rhizophagus clarus HR1 reveals common genetic basis of auxotrophy among arbuscular mycorrhizal fungi.</title>
        <authorList>
            <person name="Kobayashi Y."/>
        </authorList>
    </citation>
    <scope>NUCLEOTIDE SEQUENCE [LARGE SCALE GENOMIC DNA]</scope>
    <source>
        <strain evidence="1 3">HR1</strain>
    </source>
</reference>
<dbReference type="EMBL" id="BLAL01000016">
    <property type="protein sequence ID" value="GES75584.1"/>
    <property type="molecule type" value="Genomic_DNA"/>
</dbReference>
<dbReference type="AlphaFoldDB" id="A0A2Z6R114"/>
<protein>
    <submittedName>
        <fullName evidence="1">Uncharacterized protein</fullName>
    </submittedName>
</protein>
<gene>
    <name evidence="2" type="ORF">RCL2_000301200</name>
    <name evidence="1" type="ORF">RclHR1_26440001</name>
</gene>
<proteinExistence type="predicted"/>
<name>A0A2Z6R114_9GLOM</name>
<keyword evidence="3" id="KW-1185">Reference proteome</keyword>
<comment type="caution">
    <text evidence="1">The sequence shown here is derived from an EMBL/GenBank/DDBJ whole genome shotgun (WGS) entry which is preliminary data.</text>
</comment>
<evidence type="ECO:0000313" key="2">
    <source>
        <dbReference type="EMBL" id="GES75584.1"/>
    </source>
</evidence>
<dbReference type="Proteomes" id="UP000247702">
    <property type="component" value="Unassembled WGS sequence"/>
</dbReference>
<dbReference type="EMBL" id="BEXD01001829">
    <property type="protein sequence ID" value="GBB95920.1"/>
    <property type="molecule type" value="Genomic_DNA"/>
</dbReference>